<dbReference type="PhylomeDB" id="A0A0G4ICC1"/>
<dbReference type="GO" id="GO:0016020">
    <property type="term" value="C:membrane"/>
    <property type="evidence" value="ECO:0007669"/>
    <property type="project" value="UniProtKB-SubCell"/>
</dbReference>
<evidence type="ECO:0000256" key="5">
    <source>
        <dbReference type="SAM" id="MobiDB-lite"/>
    </source>
</evidence>
<name>A0A0G4ICC1_9ALVE</name>
<feature type="compositionally biased region" description="Polar residues" evidence="5">
    <location>
        <begin position="498"/>
        <end position="518"/>
    </location>
</feature>
<accession>A0A0G4ICC1</accession>
<feature type="domain" description="Anoctamin transmembrane" evidence="7">
    <location>
        <begin position="728"/>
        <end position="925"/>
    </location>
</feature>
<dbReference type="InterPro" id="IPR007632">
    <property type="entry name" value="Anoctamin"/>
</dbReference>
<dbReference type="VEuPathDB" id="CryptoDB:Cvel_12979"/>
<organism evidence="8">
    <name type="scientific">Chromera velia CCMP2878</name>
    <dbReference type="NCBI Taxonomy" id="1169474"/>
    <lineage>
        <taxon>Eukaryota</taxon>
        <taxon>Sar</taxon>
        <taxon>Alveolata</taxon>
        <taxon>Colpodellida</taxon>
        <taxon>Chromeraceae</taxon>
        <taxon>Chromera</taxon>
    </lineage>
</organism>
<evidence type="ECO:0000256" key="1">
    <source>
        <dbReference type="ARBA" id="ARBA00004141"/>
    </source>
</evidence>
<reference evidence="8" key="1">
    <citation type="submission" date="2014-11" db="EMBL/GenBank/DDBJ databases">
        <authorList>
            <person name="Otto D Thomas"/>
            <person name="Naeem Raeece"/>
        </authorList>
    </citation>
    <scope>NUCLEOTIDE SEQUENCE</scope>
</reference>
<dbReference type="PANTHER" id="PTHR12308:SF73">
    <property type="entry name" value="ANOCTAMIN"/>
    <property type="match status" value="1"/>
</dbReference>
<proteinExistence type="predicted"/>
<evidence type="ECO:0000259" key="7">
    <source>
        <dbReference type="Pfam" id="PF04547"/>
    </source>
</evidence>
<feature type="transmembrane region" description="Helical" evidence="6">
    <location>
        <begin position="427"/>
        <end position="444"/>
    </location>
</feature>
<comment type="subcellular location">
    <subcellularLocation>
        <location evidence="1">Membrane</location>
        <topology evidence="1">Multi-pass membrane protein</topology>
    </subcellularLocation>
</comment>
<keyword evidence="3 6" id="KW-1133">Transmembrane helix</keyword>
<protein>
    <recommendedName>
        <fullName evidence="7">Anoctamin transmembrane domain-containing protein</fullName>
    </recommendedName>
</protein>
<feature type="transmembrane region" description="Helical" evidence="6">
    <location>
        <begin position="896"/>
        <end position="914"/>
    </location>
</feature>
<evidence type="ECO:0000256" key="3">
    <source>
        <dbReference type="ARBA" id="ARBA00022989"/>
    </source>
</evidence>
<feature type="compositionally biased region" description="Acidic residues" evidence="5">
    <location>
        <begin position="661"/>
        <end position="673"/>
    </location>
</feature>
<evidence type="ECO:0000256" key="6">
    <source>
        <dbReference type="SAM" id="Phobius"/>
    </source>
</evidence>
<gene>
    <name evidence="8" type="ORF">Cvel_12979</name>
</gene>
<feature type="compositionally biased region" description="Low complexity" evidence="5">
    <location>
        <begin position="694"/>
        <end position="713"/>
    </location>
</feature>
<feature type="domain" description="Anoctamin transmembrane" evidence="7">
    <location>
        <begin position="212"/>
        <end position="509"/>
    </location>
</feature>
<keyword evidence="4 6" id="KW-0472">Membrane</keyword>
<feature type="region of interest" description="Disordered" evidence="5">
    <location>
        <begin position="659"/>
        <end position="727"/>
    </location>
</feature>
<feature type="compositionally biased region" description="Basic residues" evidence="5">
    <location>
        <begin position="716"/>
        <end position="727"/>
    </location>
</feature>
<feature type="transmembrane region" description="Helical" evidence="6">
    <location>
        <begin position="251"/>
        <end position="268"/>
    </location>
</feature>
<evidence type="ECO:0000313" key="8">
    <source>
        <dbReference type="EMBL" id="CEM54714.1"/>
    </source>
</evidence>
<dbReference type="EMBL" id="CDMZ01005810">
    <property type="protein sequence ID" value="CEM54714.1"/>
    <property type="molecule type" value="Genomic_DNA"/>
</dbReference>
<feature type="transmembrane region" description="Helical" evidence="6">
    <location>
        <begin position="320"/>
        <end position="343"/>
    </location>
</feature>
<keyword evidence="2 6" id="KW-0812">Transmembrane</keyword>
<dbReference type="GO" id="GO:0005254">
    <property type="term" value="F:chloride channel activity"/>
    <property type="evidence" value="ECO:0007669"/>
    <property type="project" value="TreeGrafter"/>
</dbReference>
<feature type="transmembrane region" description="Helical" evidence="6">
    <location>
        <begin position="213"/>
        <end position="239"/>
    </location>
</feature>
<dbReference type="InterPro" id="IPR049452">
    <property type="entry name" value="Anoctamin_TM"/>
</dbReference>
<evidence type="ECO:0000256" key="2">
    <source>
        <dbReference type="ARBA" id="ARBA00022692"/>
    </source>
</evidence>
<feature type="compositionally biased region" description="Acidic residues" evidence="5">
    <location>
        <begin position="603"/>
        <end position="614"/>
    </location>
</feature>
<feature type="region of interest" description="Disordered" evidence="5">
    <location>
        <begin position="498"/>
        <end position="627"/>
    </location>
</feature>
<feature type="transmembrane region" description="Helical" evidence="6">
    <location>
        <begin position="385"/>
        <end position="406"/>
    </location>
</feature>
<evidence type="ECO:0000256" key="4">
    <source>
        <dbReference type="ARBA" id="ARBA00023136"/>
    </source>
</evidence>
<feature type="transmembrane region" description="Helical" evidence="6">
    <location>
        <begin position="783"/>
        <end position="806"/>
    </location>
</feature>
<sequence>MDSNRRRPSVAASIQKRRSLISAAGGSVYSTASEASPTSARQSVGAPSILEELYVPRNETIIIFQRKTDESKIDILKKFLEDEGFAATRKTLDTRSKARHYLIVLAPFELLIRQAETSRLTKKLKTGGMPVPFEVQDAEQFEHFSGVNAETTSEFFTLSEAGTLFYDLLQELPCENLGMLLQEPEFDDSHGLLGLESLGLVSEMFLLHDNIQVAYYFFWLRTYIQFLTLPAIFGSAVALTVLGSDDLQQSSLLPFYSLFIVGWSSAFVKKHDRLWSAKSILWGSDDMEATEVVRLEFRWEEGEDPLTKEPCKTYPGWKRFLWQMFSVFITAACLSVVIVVMILSMNMQGYMHHDSGLFYVPVLSRLSRKDAVFDHEHTVKGMIPVMIHVIVVQTLNLIYRGIAVWLTDLENYRTQSEFESALLLKRFIFEALDCFLPLVYIAFYEADIVGLRRELVSLFMVDEVRRITCEAVIPWLAVNRSMIKGRIRRMYTAMRTKTTVDLESQTSTDSSGFLSTSVPDPITQKEDEKEVGVSSLSSKGKGEKEKEGSGLSAPLLGSDKDRKSSGQNGDGLMVPGSSKVEAKGPGKSTKKNHQRLSVRFQAPEEDDEKEEETEQNNKDDKNGKRGTLGGLVKWWRDSTASAATLGRPSAAYMQRLAEAFSDSDSESESEESDSGIRRRSSTRNSGIGRGLRGSLGVLGRRSSSRASVSVAGSESRKRKKRRRKLTRKALRMPLGSSSAAALSGAAGESLDLNLTLEEEVMRDWRKAELEGFFDDYMELTIQIGYITLFACAFPLAGLLALLSNCMETYSDFFKLRHAYRRPRPLRVGLQDQTLRRWRSVQCFMIGASVITNAWCATVASKQAETVSRTLAKWLQQMLTLGAGHTKVVTWRPEDSFVFFEHLLLFAAVAIFFGFDSSSPDAQKEMIAKANLQRK</sequence>
<dbReference type="PANTHER" id="PTHR12308">
    <property type="entry name" value="ANOCTAMIN"/>
    <property type="match status" value="1"/>
</dbReference>
<dbReference type="Pfam" id="PF04547">
    <property type="entry name" value="Anoctamin"/>
    <property type="match status" value="2"/>
</dbReference>
<dbReference type="AlphaFoldDB" id="A0A0G4ICC1"/>